<dbReference type="SUPFAM" id="SSF56112">
    <property type="entry name" value="Protein kinase-like (PK-like)"/>
    <property type="match status" value="1"/>
</dbReference>
<dbReference type="AlphaFoldDB" id="M8A6X2"/>
<dbReference type="Pfam" id="PF00069">
    <property type="entry name" value="Pkinase"/>
    <property type="match status" value="1"/>
</dbReference>
<dbReference type="EMBL" id="KD161514">
    <property type="protein sequence ID" value="EMS56169.1"/>
    <property type="molecule type" value="Genomic_DNA"/>
</dbReference>
<evidence type="ECO:0000256" key="3">
    <source>
        <dbReference type="ARBA" id="ARBA00022679"/>
    </source>
</evidence>
<sequence length="282" mass="31618">MEIKKAYRIIWLNCDELEELCKFSFKIDATAPDPFSTSSVFRNANSSIDFETNNVPSAIFDDFVAFLKPSINTFKVCKELGEGNDCKIFKCLVSGSKCAVKCNPLHPSCIEEPSTLANALLPEKFDTIPDRWKLFEEIVRGVETLHNEFIVHRDLKPDNIFPGHDHEVRIGDFGDACCGQDEFGKYGGMPNCGTKSYLAPELDSGEKITEKVLYSVGVMFFELLTPFTTGLGRMKAFEKLRDEGPPDGWKGDHEGDREFYGRMTALVPADRPSADGLFLRSQ</sequence>
<keyword evidence="4" id="KW-0547">Nucleotide-binding</keyword>
<dbReference type="Gene3D" id="1.10.510.10">
    <property type="entry name" value="Transferase(Phosphotransferase) domain 1"/>
    <property type="match status" value="1"/>
</dbReference>
<keyword evidence="5 8" id="KW-0418">Kinase</keyword>
<dbReference type="InterPro" id="IPR011009">
    <property type="entry name" value="Kinase-like_dom_sf"/>
</dbReference>
<proteinExistence type="predicted"/>
<reference evidence="8" key="1">
    <citation type="journal article" date="2013" name="Nature">
        <title>Draft genome of the wheat A-genome progenitor Triticum urartu.</title>
        <authorList>
            <person name="Ling H.Q."/>
            <person name="Zhao S."/>
            <person name="Liu D."/>
            <person name="Wang J."/>
            <person name="Sun H."/>
            <person name="Zhang C."/>
            <person name="Fan H."/>
            <person name="Li D."/>
            <person name="Dong L."/>
            <person name="Tao Y."/>
            <person name="Gao C."/>
            <person name="Wu H."/>
            <person name="Li Y."/>
            <person name="Cui Y."/>
            <person name="Guo X."/>
            <person name="Zheng S."/>
            <person name="Wang B."/>
            <person name="Yu K."/>
            <person name="Liang Q."/>
            <person name="Yang W."/>
            <person name="Lou X."/>
            <person name="Chen J."/>
            <person name="Feng M."/>
            <person name="Jian J."/>
            <person name="Zhang X."/>
            <person name="Luo G."/>
            <person name="Jiang Y."/>
            <person name="Liu J."/>
            <person name="Wang Z."/>
            <person name="Sha Y."/>
            <person name="Zhang B."/>
            <person name="Wu H."/>
            <person name="Tang D."/>
            <person name="Shen Q."/>
            <person name="Xue P."/>
            <person name="Zou S."/>
            <person name="Wang X."/>
            <person name="Liu X."/>
            <person name="Wang F."/>
            <person name="Yang Y."/>
            <person name="An X."/>
            <person name="Dong Z."/>
            <person name="Zhang K."/>
            <person name="Zhang X."/>
            <person name="Luo M.C."/>
            <person name="Dvorak J."/>
            <person name="Tong Y."/>
            <person name="Wang J."/>
            <person name="Yang H."/>
            <person name="Li Z."/>
            <person name="Wang D."/>
            <person name="Zhang A."/>
            <person name="Wang J."/>
        </authorList>
    </citation>
    <scope>NUCLEOTIDE SEQUENCE</scope>
</reference>
<evidence type="ECO:0000256" key="6">
    <source>
        <dbReference type="ARBA" id="ARBA00022840"/>
    </source>
</evidence>
<dbReference type="GO" id="GO:0004694">
    <property type="term" value="F:eukaryotic translation initiation factor 2alpha kinase activity"/>
    <property type="evidence" value="ECO:0007669"/>
    <property type="project" value="TreeGrafter"/>
</dbReference>
<gene>
    <name evidence="8" type="ORF">TRIUR3_07314</name>
</gene>
<accession>M8A6X2</accession>
<dbReference type="GO" id="GO:0005737">
    <property type="term" value="C:cytoplasm"/>
    <property type="evidence" value="ECO:0007669"/>
    <property type="project" value="TreeGrafter"/>
</dbReference>
<dbReference type="GO" id="GO:0003743">
    <property type="term" value="F:translation initiation factor activity"/>
    <property type="evidence" value="ECO:0007669"/>
    <property type="project" value="UniProtKB-KW"/>
</dbReference>
<name>M8A6X2_TRIUA</name>
<keyword evidence="6" id="KW-0067">ATP-binding</keyword>
<evidence type="ECO:0000256" key="1">
    <source>
        <dbReference type="ARBA" id="ARBA00012513"/>
    </source>
</evidence>
<dbReference type="InterPro" id="IPR050339">
    <property type="entry name" value="CC_SR_Kinase"/>
</dbReference>
<dbReference type="eggNOG" id="KOG1033">
    <property type="taxonomic scope" value="Eukaryota"/>
</dbReference>
<keyword evidence="8" id="KW-0396">Initiation factor</keyword>
<keyword evidence="3" id="KW-0808">Transferase</keyword>
<dbReference type="PANTHER" id="PTHR11042">
    <property type="entry name" value="EUKARYOTIC TRANSLATION INITIATION FACTOR 2-ALPHA KINASE EIF2-ALPHA KINASE -RELATED"/>
    <property type="match status" value="1"/>
</dbReference>
<keyword evidence="8" id="KW-0648">Protein biosynthesis</keyword>
<dbReference type="PROSITE" id="PS50011">
    <property type="entry name" value="PROTEIN_KINASE_DOM"/>
    <property type="match status" value="1"/>
</dbReference>
<evidence type="ECO:0000259" key="7">
    <source>
        <dbReference type="PROSITE" id="PS50011"/>
    </source>
</evidence>
<dbReference type="PANTHER" id="PTHR11042:SF160">
    <property type="entry name" value="EUKARYOTIC TRANSLATION INITIATION FACTOR 2-ALPHA KINASE 1"/>
    <property type="match status" value="1"/>
</dbReference>
<evidence type="ECO:0000256" key="4">
    <source>
        <dbReference type="ARBA" id="ARBA00022741"/>
    </source>
</evidence>
<organism evidence="8">
    <name type="scientific">Triticum urartu</name>
    <name type="common">Red wild einkorn</name>
    <name type="synonym">Crithodium urartu</name>
    <dbReference type="NCBI Taxonomy" id="4572"/>
    <lineage>
        <taxon>Eukaryota</taxon>
        <taxon>Viridiplantae</taxon>
        <taxon>Streptophyta</taxon>
        <taxon>Embryophyta</taxon>
        <taxon>Tracheophyta</taxon>
        <taxon>Spermatophyta</taxon>
        <taxon>Magnoliopsida</taxon>
        <taxon>Liliopsida</taxon>
        <taxon>Poales</taxon>
        <taxon>Poaceae</taxon>
        <taxon>BOP clade</taxon>
        <taxon>Pooideae</taxon>
        <taxon>Triticodae</taxon>
        <taxon>Triticeae</taxon>
        <taxon>Triticinae</taxon>
        <taxon>Triticum</taxon>
    </lineage>
</organism>
<dbReference type="InterPro" id="IPR000719">
    <property type="entry name" value="Prot_kinase_dom"/>
</dbReference>
<evidence type="ECO:0000256" key="5">
    <source>
        <dbReference type="ARBA" id="ARBA00022777"/>
    </source>
</evidence>
<dbReference type="STRING" id="4572.M8A6X2"/>
<dbReference type="EC" id="2.7.11.1" evidence="1"/>
<dbReference type="SMART" id="SM00220">
    <property type="entry name" value="S_TKc"/>
    <property type="match status" value="1"/>
</dbReference>
<dbReference type="OMA" id="HREFIVH"/>
<evidence type="ECO:0000313" key="8">
    <source>
        <dbReference type="EMBL" id="EMS56169.1"/>
    </source>
</evidence>
<dbReference type="GO" id="GO:0005634">
    <property type="term" value="C:nucleus"/>
    <property type="evidence" value="ECO:0007669"/>
    <property type="project" value="TreeGrafter"/>
</dbReference>
<keyword evidence="2" id="KW-0723">Serine/threonine-protein kinase</keyword>
<evidence type="ECO:0000256" key="2">
    <source>
        <dbReference type="ARBA" id="ARBA00022527"/>
    </source>
</evidence>
<protein>
    <recommendedName>
        <fullName evidence="1">non-specific serine/threonine protein kinase</fullName>
        <ecNumber evidence="1">2.7.11.1</ecNumber>
    </recommendedName>
</protein>
<feature type="domain" description="Protein kinase" evidence="7">
    <location>
        <begin position="1"/>
        <end position="282"/>
    </location>
</feature>
<dbReference type="GO" id="GO:0005524">
    <property type="term" value="F:ATP binding"/>
    <property type="evidence" value="ECO:0007669"/>
    <property type="project" value="UniProtKB-KW"/>
</dbReference>